<evidence type="ECO:0008006" key="4">
    <source>
        <dbReference type="Google" id="ProtNLM"/>
    </source>
</evidence>
<reference evidence="2 3" key="1">
    <citation type="submission" date="2023-07" db="EMBL/GenBank/DDBJ databases">
        <title>Sequencing the genomes of 1000 actinobacteria strains.</title>
        <authorList>
            <person name="Klenk H.-P."/>
        </authorList>
    </citation>
    <scope>NUCLEOTIDE SEQUENCE [LARGE SCALE GENOMIC DNA]</scope>
    <source>
        <strain evidence="2 3">DSM 43749</strain>
    </source>
</reference>
<evidence type="ECO:0000313" key="2">
    <source>
        <dbReference type="EMBL" id="MDR6593690.1"/>
    </source>
</evidence>
<comment type="caution">
    <text evidence="2">The sequence shown here is derived from an EMBL/GenBank/DDBJ whole genome shotgun (WGS) entry which is preliminary data.</text>
</comment>
<feature type="chain" id="PRO_5047297244" description="Secreted protein" evidence="1">
    <location>
        <begin position="23"/>
        <end position="190"/>
    </location>
</feature>
<gene>
    <name evidence="2" type="ORF">J2S66_002074</name>
</gene>
<organism evidence="2 3">
    <name type="scientific">Saccharothrix longispora</name>
    <dbReference type="NCBI Taxonomy" id="33920"/>
    <lineage>
        <taxon>Bacteria</taxon>
        <taxon>Bacillati</taxon>
        <taxon>Actinomycetota</taxon>
        <taxon>Actinomycetes</taxon>
        <taxon>Pseudonocardiales</taxon>
        <taxon>Pseudonocardiaceae</taxon>
        <taxon>Saccharothrix</taxon>
    </lineage>
</organism>
<keyword evidence="3" id="KW-1185">Reference proteome</keyword>
<protein>
    <recommendedName>
        <fullName evidence="4">Secreted protein</fullName>
    </recommendedName>
</protein>
<sequence>MIVKRILLAVLAAVAVASSATAAHAQEASRLAATPENPCESGYVPVSSASGPLQVTSSDAPPVLNIRLMCYRPTTKRLVPIAAGQAIDLEVLGVWATSEAALNDEALRNASTSWPYDTDTARGSYKNFTKSSGQYPMPEEGWNNLKNVGRPDTWGVLYWRTMVCHRHPGQEDPDGCVIHQPTDLLFIDHI</sequence>
<keyword evidence="1" id="KW-0732">Signal</keyword>
<evidence type="ECO:0000256" key="1">
    <source>
        <dbReference type="SAM" id="SignalP"/>
    </source>
</evidence>
<accession>A0ABU1PSS1</accession>
<name>A0ABU1PSS1_9PSEU</name>
<dbReference type="EMBL" id="JAVDSG010000001">
    <property type="protein sequence ID" value="MDR6593690.1"/>
    <property type="molecule type" value="Genomic_DNA"/>
</dbReference>
<feature type="signal peptide" evidence="1">
    <location>
        <begin position="1"/>
        <end position="22"/>
    </location>
</feature>
<proteinExistence type="predicted"/>
<dbReference type="Proteomes" id="UP001268819">
    <property type="component" value="Unassembled WGS sequence"/>
</dbReference>
<evidence type="ECO:0000313" key="3">
    <source>
        <dbReference type="Proteomes" id="UP001268819"/>
    </source>
</evidence>
<dbReference type="RefSeq" id="WP_310306614.1">
    <property type="nucleotide sequence ID" value="NZ_BAAAXB010000001.1"/>
</dbReference>